<keyword evidence="7 10" id="KW-0407">Ion channel</keyword>
<comment type="caution">
    <text evidence="10">The sequence shown here is derived from an EMBL/GenBank/DDBJ whole genome shotgun (WGS) entry which is preliminary data.</text>
</comment>
<name>A0ABU4JWX2_9CLOT</name>
<dbReference type="Gene3D" id="1.10.287.70">
    <property type="match status" value="1"/>
</dbReference>
<feature type="transmembrane region" description="Helical" evidence="8">
    <location>
        <begin position="129"/>
        <end position="154"/>
    </location>
</feature>
<feature type="transmembrane region" description="Helical" evidence="8">
    <location>
        <begin position="21"/>
        <end position="41"/>
    </location>
</feature>
<dbReference type="SUPFAM" id="SSF81324">
    <property type="entry name" value="Voltage-gated potassium channels"/>
    <property type="match status" value="1"/>
</dbReference>
<dbReference type="PANTHER" id="PTHR11537">
    <property type="entry name" value="VOLTAGE-GATED POTASSIUM CHANNEL"/>
    <property type="match status" value="1"/>
</dbReference>
<sequence>MLEKGALKIKHLEFTNNKNIELAYDISAGIMAIIAMVVVLLQFTNSIDAAQRYYLNIIDKVIYFIFLADSVVRFLLSKEKKNYWKHNIFDLIAVIPFDLFTASPSGSIFKLLKVIAYFLRVFDNLKDILFTNGFIYSLCATILITLIGSVGIYFAEKGISQSIDSFGDALWWSFVTVTTVGYGDISPTTVIGRVIACLLMFSGIGFLGILTSTISTYFITKSFQKNKNKMLEKEFVLDLTEYTEIERKAIISYAEYIKEKNLNDTM</sequence>
<evidence type="ECO:0000313" key="11">
    <source>
        <dbReference type="Proteomes" id="UP001281656"/>
    </source>
</evidence>
<evidence type="ECO:0000256" key="3">
    <source>
        <dbReference type="ARBA" id="ARBA00022692"/>
    </source>
</evidence>
<evidence type="ECO:0000256" key="6">
    <source>
        <dbReference type="ARBA" id="ARBA00023136"/>
    </source>
</evidence>
<proteinExistence type="predicted"/>
<dbReference type="Pfam" id="PF07885">
    <property type="entry name" value="Ion_trans_2"/>
    <property type="match status" value="1"/>
</dbReference>
<keyword evidence="2" id="KW-0813">Transport</keyword>
<dbReference type="InterPro" id="IPR013099">
    <property type="entry name" value="K_chnl_dom"/>
</dbReference>
<evidence type="ECO:0000256" key="8">
    <source>
        <dbReference type="SAM" id="Phobius"/>
    </source>
</evidence>
<keyword evidence="6 8" id="KW-0472">Membrane</keyword>
<protein>
    <submittedName>
        <fullName evidence="10">Potassium channel family protein</fullName>
    </submittedName>
</protein>
<dbReference type="InterPro" id="IPR027359">
    <property type="entry name" value="Volt_channel_dom_sf"/>
</dbReference>
<feature type="transmembrane region" description="Helical" evidence="8">
    <location>
        <begin position="53"/>
        <end position="76"/>
    </location>
</feature>
<dbReference type="InterPro" id="IPR028325">
    <property type="entry name" value="VG_K_chnl"/>
</dbReference>
<dbReference type="GO" id="GO:0034220">
    <property type="term" value="P:monoatomic ion transmembrane transport"/>
    <property type="evidence" value="ECO:0007669"/>
    <property type="project" value="UniProtKB-KW"/>
</dbReference>
<evidence type="ECO:0000256" key="2">
    <source>
        <dbReference type="ARBA" id="ARBA00022448"/>
    </source>
</evidence>
<keyword evidence="3 8" id="KW-0812">Transmembrane</keyword>
<evidence type="ECO:0000259" key="9">
    <source>
        <dbReference type="Pfam" id="PF07885"/>
    </source>
</evidence>
<dbReference type="Gene3D" id="1.20.5.110">
    <property type="match status" value="1"/>
</dbReference>
<keyword evidence="4 8" id="KW-1133">Transmembrane helix</keyword>
<gene>
    <name evidence="10" type="ORF">P8V03_16005</name>
</gene>
<evidence type="ECO:0000313" key="10">
    <source>
        <dbReference type="EMBL" id="MDW8802652.1"/>
    </source>
</evidence>
<dbReference type="Gene3D" id="1.20.120.350">
    <property type="entry name" value="Voltage-gated potassium channels. Chain C"/>
    <property type="match status" value="1"/>
</dbReference>
<feature type="transmembrane region" description="Helical" evidence="8">
    <location>
        <begin position="166"/>
        <end position="185"/>
    </location>
</feature>
<organism evidence="10 11">
    <name type="scientific">Clostridium tanneri</name>
    <dbReference type="NCBI Taxonomy" id="3037988"/>
    <lineage>
        <taxon>Bacteria</taxon>
        <taxon>Bacillati</taxon>
        <taxon>Bacillota</taxon>
        <taxon>Clostridia</taxon>
        <taxon>Eubacteriales</taxon>
        <taxon>Clostridiaceae</taxon>
        <taxon>Clostridium</taxon>
    </lineage>
</organism>
<evidence type="ECO:0000256" key="7">
    <source>
        <dbReference type="ARBA" id="ARBA00023303"/>
    </source>
</evidence>
<dbReference type="PANTHER" id="PTHR11537:SF254">
    <property type="entry name" value="POTASSIUM VOLTAGE-GATED CHANNEL PROTEIN SHAB"/>
    <property type="match status" value="1"/>
</dbReference>
<reference evidence="10 11" key="1">
    <citation type="submission" date="2023-04" db="EMBL/GenBank/DDBJ databases">
        <title>Clostridium tannerae sp. nov., isolated from the fecal material of an alpaca.</title>
        <authorList>
            <person name="Miller S."/>
            <person name="Hendry M."/>
            <person name="King J."/>
            <person name="Sankaranarayanan K."/>
            <person name="Lawson P.A."/>
        </authorList>
    </citation>
    <scope>NUCLEOTIDE SEQUENCE [LARGE SCALE GENOMIC DNA]</scope>
    <source>
        <strain evidence="10 11">A1-XYC3</strain>
    </source>
</reference>
<dbReference type="RefSeq" id="WP_318798951.1">
    <property type="nucleotide sequence ID" value="NZ_JARUJP010000025.1"/>
</dbReference>
<dbReference type="EMBL" id="JARUJP010000025">
    <property type="protein sequence ID" value="MDW8802652.1"/>
    <property type="molecule type" value="Genomic_DNA"/>
</dbReference>
<accession>A0ABU4JWX2</accession>
<feature type="domain" description="Potassium channel" evidence="9">
    <location>
        <begin position="142"/>
        <end position="218"/>
    </location>
</feature>
<comment type="subcellular location">
    <subcellularLocation>
        <location evidence="1">Membrane</location>
        <topology evidence="1">Multi-pass membrane protein</topology>
    </subcellularLocation>
</comment>
<feature type="transmembrane region" description="Helical" evidence="8">
    <location>
        <begin position="191"/>
        <end position="220"/>
    </location>
</feature>
<evidence type="ECO:0000256" key="5">
    <source>
        <dbReference type="ARBA" id="ARBA00023065"/>
    </source>
</evidence>
<keyword evidence="5" id="KW-0406">Ion transport</keyword>
<evidence type="ECO:0000256" key="1">
    <source>
        <dbReference type="ARBA" id="ARBA00004141"/>
    </source>
</evidence>
<evidence type="ECO:0000256" key="4">
    <source>
        <dbReference type="ARBA" id="ARBA00022989"/>
    </source>
</evidence>
<dbReference type="Proteomes" id="UP001281656">
    <property type="component" value="Unassembled WGS sequence"/>
</dbReference>
<keyword evidence="11" id="KW-1185">Reference proteome</keyword>